<keyword evidence="1" id="KW-0677">Repeat</keyword>
<reference evidence="4 5" key="1">
    <citation type="journal article" date="2023" name="BMC Biotechnol.">
        <title>Vitis rotundifolia cv Carlos genome sequencing.</title>
        <authorList>
            <person name="Huff M."/>
            <person name="Hulse-Kemp A."/>
            <person name="Scheffler B."/>
            <person name="Youngblood R."/>
            <person name="Simpson S."/>
            <person name="Babiker E."/>
            <person name="Staton M."/>
        </authorList>
    </citation>
    <scope>NUCLEOTIDE SEQUENCE [LARGE SCALE GENOMIC DNA]</scope>
    <source>
        <tissue evidence="4">Leaf</tissue>
    </source>
</reference>
<organism evidence="4 5">
    <name type="scientific">Vitis rotundifolia</name>
    <name type="common">Muscadine grape</name>
    <dbReference type="NCBI Taxonomy" id="103349"/>
    <lineage>
        <taxon>Eukaryota</taxon>
        <taxon>Viridiplantae</taxon>
        <taxon>Streptophyta</taxon>
        <taxon>Embryophyta</taxon>
        <taxon>Tracheophyta</taxon>
        <taxon>Spermatophyta</taxon>
        <taxon>Magnoliopsida</taxon>
        <taxon>eudicotyledons</taxon>
        <taxon>Gunneridae</taxon>
        <taxon>Pentapetalae</taxon>
        <taxon>rosids</taxon>
        <taxon>Vitales</taxon>
        <taxon>Vitaceae</taxon>
        <taxon>Viteae</taxon>
        <taxon>Vitis</taxon>
    </lineage>
</organism>
<dbReference type="InterPro" id="IPR056789">
    <property type="entry name" value="LRR_R13L1-DRL21"/>
</dbReference>
<dbReference type="EMBL" id="JARBHA010000013">
    <property type="protein sequence ID" value="KAJ9685384.1"/>
    <property type="molecule type" value="Genomic_DNA"/>
</dbReference>
<evidence type="ECO:0000313" key="4">
    <source>
        <dbReference type="EMBL" id="KAJ9685384.1"/>
    </source>
</evidence>
<dbReference type="InterPro" id="IPR032675">
    <property type="entry name" value="LRR_dom_sf"/>
</dbReference>
<dbReference type="SUPFAM" id="SSF52058">
    <property type="entry name" value="L domain-like"/>
    <property type="match status" value="2"/>
</dbReference>
<evidence type="ECO:0000259" key="3">
    <source>
        <dbReference type="Pfam" id="PF25019"/>
    </source>
</evidence>
<name>A0AA38ZAN6_VITRO</name>
<dbReference type="Pfam" id="PF25019">
    <property type="entry name" value="LRR_R13L1-DRL21"/>
    <property type="match status" value="2"/>
</dbReference>
<protein>
    <recommendedName>
        <fullName evidence="6">Disease resistance RPP13-like protein 1</fullName>
    </recommendedName>
</protein>
<gene>
    <name evidence="4" type="ORF">PVL29_017423</name>
</gene>
<proteinExistence type="predicted"/>
<sequence>MAEGLIHQVEEDQRQMEHLGAKYFHELLSRSFIQPSSNNASRIVMHDLINDLAQVVMGEVCFSLEDDKRENNKQCIIFERMRHFSFNRSKYDIFKKFEVFNKVEHLRSFITLPIQVDKRCYLSPKVFHDLLLKLRQLRVLSLSGYEISELPDWIVPCLYNLQVLILCNCKYLTKLPMNIGNLINLRHLNISGSLQLKEMPPRVGDLTNLQTLSKFIVGKEKRSGIKELKNLLNLGGNSKFQGYTMFEDSDDLRNESNELEVFKLLQPHESLRKLVIGCYNGPMFPSWIGDPSFSKMVHLSPKKCKNCSWLPPLGRLLFLKELDIEGMDEIENVGDEFYGEIVNPFPSLESLNFGNMPQWKDWFTLETLQIKECDELGSGLENLEGLLHLSLHDCGGVVSLEEQTLPCNLQSLTVNGCSILEKLPNALGRLTSLTDMRIEDCPKLVSFAETSFQPTLRDVVVKNCETLKSLPDGMMMINSCALESLEIEGCPSLNGFPKGELPTTLKILKIKNCKILSNNTCGLGWLSVWECSSLRTIPRGHFPSTLKQLCIWNCKRLESIPETRLQNFTSLRLLGLNNCTDVVSLSESSLATNLKFLMISDCENIKRPLSEWVLHTLTSLDALLIEGPFPDVVFEGN</sequence>
<dbReference type="Gene3D" id="3.80.10.10">
    <property type="entry name" value="Ribonuclease Inhibitor"/>
    <property type="match status" value="3"/>
</dbReference>
<evidence type="ECO:0008006" key="6">
    <source>
        <dbReference type="Google" id="ProtNLM"/>
    </source>
</evidence>
<dbReference type="PANTHER" id="PTHR47186:SF33">
    <property type="entry name" value="NB-ARC DOMAIN-CONTAINING PROTEIN"/>
    <property type="match status" value="1"/>
</dbReference>
<dbReference type="InterPro" id="IPR058922">
    <property type="entry name" value="WHD_DRP"/>
</dbReference>
<dbReference type="PANTHER" id="PTHR47186">
    <property type="entry name" value="LEUCINE-RICH REPEAT-CONTAINING PROTEIN 57"/>
    <property type="match status" value="1"/>
</dbReference>
<dbReference type="Proteomes" id="UP001168098">
    <property type="component" value="Unassembled WGS sequence"/>
</dbReference>
<feature type="domain" description="R13L1/DRL21-like LRR repeat region" evidence="3">
    <location>
        <begin position="133"/>
        <end position="191"/>
    </location>
</feature>
<comment type="caution">
    <text evidence="4">The sequence shown here is derived from an EMBL/GenBank/DDBJ whole genome shotgun (WGS) entry which is preliminary data.</text>
</comment>
<dbReference type="Pfam" id="PF23559">
    <property type="entry name" value="WHD_DRP"/>
    <property type="match status" value="1"/>
</dbReference>
<evidence type="ECO:0000259" key="2">
    <source>
        <dbReference type="Pfam" id="PF23559"/>
    </source>
</evidence>
<feature type="domain" description="R13L1/DRL21-like LRR repeat region" evidence="3">
    <location>
        <begin position="233"/>
        <end position="327"/>
    </location>
</feature>
<evidence type="ECO:0000313" key="5">
    <source>
        <dbReference type="Proteomes" id="UP001168098"/>
    </source>
</evidence>
<keyword evidence="5" id="KW-1185">Reference proteome</keyword>
<accession>A0AA38ZAN6</accession>
<dbReference type="AlphaFoldDB" id="A0AA38ZAN6"/>
<evidence type="ECO:0000256" key="1">
    <source>
        <dbReference type="ARBA" id="ARBA00022737"/>
    </source>
</evidence>
<feature type="domain" description="Disease resistance protein winged helix" evidence="2">
    <location>
        <begin position="1"/>
        <end position="53"/>
    </location>
</feature>